<organism evidence="1 2">
    <name type="scientific">Pseudorhodoferax soli</name>
    <dbReference type="NCBI Taxonomy" id="545864"/>
    <lineage>
        <taxon>Bacteria</taxon>
        <taxon>Pseudomonadati</taxon>
        <taxon>Pseudomonadota</taxon>
        <taxon>Betaproteobacteria</taxon>
        <taxon>Burkholderiales</taxon>
        <taxon>Comamonadaceae</taxon>
    </lineage>
</organism>
<dbReference type="RefSeq" id="WP_114470602.1">
    <property type="nucleotide sequence ID" value="NZ_QPJK01000008.1"/>
</dbReference>
<gene>
    <name evidence="1" type="ORF">DES41_108236</name>
</gene>
<reference evidence="1 2" key="1">
    <citation type="submission" date="2018-07" db="EMBL/GenBank/DDBJ databases">
        <title>Genomic Encyclopedia of Type Strains, Phase IV (KMG-IV): sequencing the most valuable type-strain genomes for metagenomic binning, comparative biology and taxonomic classification.</title>
        <authorList>
            <person name="Goeker M."/>
        </authorList>
    </citation>
    <scope>NUCLEOTIDE SEQUENCE [LARGE SCALE GENOMIC DNA]</scope>
    <source>
        <strain evidence="1 2">DSM 21634</strain>
    </source>
</reference>
<protein>
    <submittedName>
        <fullName evidence="1">Uncharacterized protein</fullName>
    </submittedName>
</protein>
<keyword evidence="2" id="KW-1185">Reference proteome</keyword>
<dbReference type="AlphaFoldDB" id="A0A368XNH1"/>
<name>A0A368XNH1_9BURK</name>
<evidence type="ECO:0000313" key="1">
    <source>
        <dbReference type="EMBL" id="RCW68057.1"/>
    </source>
</evidence>
<comment type="caution">
    <text evidence="1">The sequence shown here is derived from an EMBL/GenBank/DDBJ whole genome shotgun (WGS) entry which is preliminary data.</text>
</comment>
<dbReference type="OrthoDB" id="9152687at2"/>
<sequence length="140" mass="15450">MPPSRYHDVALHAGADSIPVEWLRQGLLVNSGELSHAWGTSLRSFNQSCARNALFRLKIGKDHLYPAVFASLPAESVQRINLALQGDDAVGKFIFWHRKHGGLGGRAVSQALKEDMLDRVIELAMGWSEERGFGPVIPHP</sequence>
<evidence type="ECO:0000313" key="2">
    <source>
        <dbReference type="Proteomes" id="UP000252884"/>
    </source>
</evidence>
<proteinExistence type="predicted"/>
<accession>A0A368XNH1</accession>
<dbReference type="EMBL" id="QPJK01000008">
    <property type="protein sequence ID" value="RCW68057.1"/>
    <property type="molecule type" value="Genomic_DNA"/>
</dbReference>
<dbReference type="Proteomes" id="UP000252884">
    <property type="component" value="Unassembled WGS sequence"/>
</dbReference>